<evidence type="ECO:0000313" key="2">
    <source>
        <dbReference type="EMBL" id="KAK5088048.1"/>
    </source>
</evidence>
<dbReference type="AlphaFoldDB" id="A0AAN7Y7L8"/>
<feature type="region of interest" description="Disordered" evidence="1">
    <location>
        <begin position="165"/>
        <end position="251"/>
    </location>
</feature>
<feature type="region of interest" description="Disordered" evidence="1">
    <location>
        <begin position="1"/>
        <end position="121"/>
    </location>
</feature>
<feature type="compositionally biased region" description="Polar residues" evidence="1">
    <location>
        <begin position="36"/>
        <end position="49"/>
    </location>
</feature>
<proteinExistence type="predicted"/>
<feature type="compositionally biased region" description="Basic and acidic residues" evidence="1">
    <location>
        <begin position="83"/>
        <end position="96"/>
    </location>
</feature>
<dbReference type="EMBL" id="JAVRRJ010000002">
    <property type="protein sequence ID" value="KAK5088048.1"/>
    <property type="molecule type" value="Genomic_DNA"/>
</dbReference>
<gene>
    <name evidence="2" type="ORF">LTR05_002264</name>
</gene>
<comment type="caution">
    <text evidence="2">The sequence shown here is derived from an EMBL/GenBank/DDBJ whole genome shotgun (WGS) entry which is preliminary data.</text>
</comment>
<evidence type="ECO:0000256" key="1">
    <source>
        <dbReference type="SAM" id="MobiDB-lite"/>
    </source>
</evidence>
<protein>
    <submittedName>
        <fullName evidence="2">Uncharacterized protein</fullName>
    </submittedName>
</protein>
<feature type="compositionally biased region" description="Basic residues" evidence="1">
    <location>
        <begin position="73"/>
        <end position="82"/>
    </location>
</feature>
<sequence length="251" mass="28026">MSTTPEHDKQKRRHVENWLEEVNNGDTSDPVKPRNTDGSPEHLSNNPSKSHCADHTGIAETQDDPALDPTAKYAKRRRHRTRADKYEYKGSLEPKNRSTKKRGTNPTKLKGVPSAHENFRADNVHSIRVSLKPDVNTGFSRSKTSAPLAGRDTADLTFPTMDFLTTPAHDVSSSTAKLHMRQARQEDARRKKRKLTQDDYASKLNKHEKVPPHTSTDSKSVEAMPSPPAPLRTHSGPTHNALDTSHARQGL</sequence>
<organism evidence="2 3">
    <name type="scientific">Lithohypha guttulata</name>
    <dbReference type="NCBI Taxonomy" id="1690604"/>
    <lineage>
        <taxon>Eukaryota</taxon>
        <taxon>Fungi</taxon>
        <taxon>Dikarya</taxon>
        <taxon>Ascomycota</taxon>
        <taxon>Pezizomycotina</taxon>
        <taxon>Eurotiomycetes</taxon>
        <taxon>Chaetothyriomycetidae</taxon>
        <taxon>Chaetothyriales</taxon>
        <taxon>Trichomeriaceae</taxon>
        <taxon>Lithohypha</taxon>
    </lineage>
</organism>
<name>A0AAN7Y7L8_9EURO</name>
<reference evidence="2 3" key="1">
    <citation type="submission" date="2023-08" db="EMBL/GenBank/DDBJ databases">
        <title>Black Yeasts Isolated from many extreme environments.</title>
        <authorList>
            <person name="Coleine C."/>
            <person name="Stajich J.E."/>
            <person name="Selbmann L."/>
        </authorList>
    </citation>
    <scope>NUCLEOTIDE SEQUENCE [LARGE SCALE GENOMIC DNA]</scope>
    <source>
        <strain evidence="2 3">CCFEE 5910</strain>
    </source>
</reference>
<evidence type="ECO:0000313" key="3">
    <source>
        <dbReference type="Proteomes" id="UP001309876"/>
    </source>
</evidence>
<accession>A0AAN7Y7L8</accession>
<keyword evidence="3" id="KW-1185">Reference proteome</keyword>
<feature type="compositionally biased region" description="Basic and acidic residues" evidence="1">
    <location>
        <begin position="183"/>
        <end position="211"/>
    </location>
</feature>
<dbReference type="Proteomes" id="UP001309876">
    <property type="component" value="Unassembled WGS sequence"/>
</dbReference>